<dbReference type="InterPro" id="IPR011009">
    <property type="entry name" value="Kinase-like_dom_sf"/>
</dbReference>
<evidence type="ECO:0000259" key="1">
    <source>
        <dbReference type="PROSITE" id="PS50011"/>
    </source>
</evidence>
<organism evidence="2 3">
    <name type="scientific">Dactylonectria macrodidyma</name>
    <dbReference type="NCBI Taxonomy" id="307937"/>
    <lineage>
        <taxon>Eukaryota</taxon>
        <taxon>Fungi</taxon>
        <taxon>Dikarya</taxon>
        <taxon>Ascomycota</taxon>
        <taxon>Pezizomycotina</taxon>
        <taxon>Sordariomycetes</taxon>
        <taxon>Hypocreomycetidae</taxon>
        <taxon>Hypocreales</taxon>
        <taxon>Nectriaceae</taxon>
        <taxon>Dactylonectria</taxon>
    </lineage>
</organism>
<dbReference type="OrthoDB" id="4062651at2759"/>
<gene>
    <name evidence="2" type="ORF">EDB81DRAFT_725162</name>
</gene>
<dbReference type="SUPFAM" id="SSF56112">
    <property type="entry name" value="Protein kinase-like (PK-like)"/>
    <property type="match status" value="2"/>
</dbReference>
<sequence>MANLPERSFIPQKQLYRLLSRDRISAVIRDIPSIPIHRAENVINIIAKGASKVFAILSLLKGEEGRIVDFISHDQFQQSSLDSRLPFSLEMLQDIIPDIAIDFYRAQWDLSAPIFSRGVVHRELHDSTRLPFVREALIGEGGFGQVYELELHADHQTPNFLPREDHFRAVRKEFRRSHDEVDEYKLEIQNLNILNELCHPNIVDLLGSYTYREKHNLIFPLAPGGDLASVFENDRPEALGSDQSFYRALSHLSSAVQTVHAFTSKSLDLRYIGCHHDLRPRNILVKGDRLILADFGLSSLKPGNESSKDEFQIGAGHYLAPECEDFANNFKKQMVGRSSDIWSFGCILAEVLTYMKRGKEAVVAFKKARAIRIGNFKTYTFHAGCRSSHPQVATWLSALEAEGTQADKLCVDLIRRMLSIDPEDRPNAEKVTSRLRSIAVIAQMRSLDALFAELDRRTDSIEADLERRRYKAWKETVELLTNGYSWQTCALDVKLGFEDIFECLVRIESETEGILSRVETALRPLFNSLRLCLDDLVSSLSAEQQEQIRTRIELDILKAEDVEALHSSQLKFTQAQGGNRIGMLITIKRMSLLALERTTPAQSVLQLAPSTVDILTTGNKPFVDHDLGVMKDNQNKPKSRVIIEWRRYATHWQGPVSEEMIARIEGNAQLLSSENKPPKLQALDCVGFFHQPLRHAFGIAYQLPGPAMQTSELTPLTLATIILKTMDTRARPSLGDRFNLANQLASSVLEFHKVGWMHKAICPHHVAFFPKKTCSPLLWIRKGYIIGFNHSRKNDPKSFTEGPSVHNPAEKYQHFQYHGDQEYVQAFDYYSLGLVLLEIGLWKLLEDQITGWKYASSLDMRHMLLERRVALLAHHMGTKYCEAVQACLSVEVTHSHSAEISGTTRGEINFSQLDFATRVLQPLRTCSA</sequence>
<dbReference type="Gene3D" id="1.10.510.10">
    <property type="entry name" value="Transferase(Phosphotransferase) domain 1"/>
    <property type="match status" value="2"/>
</dbReference>
<dbReference type="Pfam" id="PF00069">
    <property type="entry name" value="Pkinase"/>
    <property type="match status" value="1"/>
</dbReference>
<dbReference type="Pfam" id="PF24476">
    <property type="entry name" value="DUF7580"/>
    <property type="match status" value="1"/>
</dbReference>
<dbReference type="Gene3D" id="3.30.200.20">
    <property type="entry name" value="Phosphorylase Kinase, domain 1"/>
    <property type="match status" value="1"/>
</dbReference>
<dbReference type="PROSITE" id="PS50011">
    <property type="entry name" value="PROTEIN_KINASE_DOM"/>
    <property type="match status" value="1"/>
</dbReference>
<dbReference type="Proteomes" id="UP000738349">
    <property type="component" value="Unassembled WGS sequence"/>
</dbReference>
<feature type="domain" description="Protein kinase" evidence="1">
    <location>
        <begin position="132"/>
        <end position="440"/>
    </location>
</feature>
<dbReference type="PANTHER" id="PTHR37542:SF3">
    <property type="entry name" value="PRION-INHIBITION AND PROPAGATION HELO DOMAIN-CONTAINING PROTEIN"/>
    <property type="match status" value="1"/>
</dbReference>
<proteinExistence type="predicted"/>
<reference evidence="2" key="1">
    <citation type="journal article" date="2021" name="Nat. Commun.">
        <title>Genetic determinants of endophytism in the Arabidopsis root mycobiome.</title>
        <authorList>
            <person name="Mesny F."/>
            <person name="Miyauchi S."/>
            <person name="Thiergart T."/>
            <person name="Pickel B."/>
            <person name="Atanasova L."/>
            <person name="Karlsson M."/>
            <person name="Huettel B."/>
            <person name="Barry K.W."/>
            <person name="Haridas S."/>
            <person name="Chen C."/>
            <person name="Bauer D."/>
            <person name="Andreopoulos W."/>
            <person name="Pangilinan J."/>
            <person name="LaButti K."/>
            <person name="Riley R."/>
            <person name="Lipzen A."/>
            <person name="Clum A."/>
            <person name="Drula E."/>
            <person name="Henrissat B."/>
            <person name="Kohler A."/>
            <person name="Grigoriev I.V."/>
            <person name="Martin F.M."/>
            <person name="Hacquard S."/>
        </authorList>
    </citation>
    <scope>NUCLEOTIDE SEQUENCE</scope>
    <source>
        <strain evidence="2">MPI-CAGE-AT-0147</strain>
    </source>
</reference>
<keyword evidence="3" id="KW-1185">Reference proteome</keyword>
<keyword evidence="2" id="KW-0808">Transferase</keyword>
<comment type="caution">
    <text evidence="2">The sequence shown here is derived from an EMBL/GenBank/DDBJ whole genome shotgun (WGS) entry which is preliminary data.</text>
</comment>
<dbReference type="PANTHER" id="PTHR37542">
    <property type="entry name" value="HELO DOMAIN-CONTAINING PROTEIN-RELATED"/>
    <property type="match status" value="1"/>
</dbReference>
<dbReference type="GO" id="GO:0004672">
    <property type="term" value="F:protein kinase activity"/>
    <property type="evidence" value="ECO:0007669"/>
    <property type="project" value="InterPro"/>
</dbReference>
<keyword evidence="2" id="KW-0418">Kinase</keyword>
<dbReference type="AlphaFoldDB" id="A0A9P9IWL1"/>
<dbReference type="InterPro" id="IPR056002">
    <property type="entry name" value="DUF7580"/>
</dbReference>
<dbReference type="GO" id="GO:0005524">
    <property type="term" value="F:ATP binding"/>
    <property type="evidence" value="ECO:0007669"/>
    <property type="project" value="InterPro"/>
</dbReference>
<dbReference type="InterPro" id="IPR000719">
    <property type="entry name" value="Prot_kinase_dom"/>
</dbReference>
<dbReference type="EMBL" id="JAGMUV010000013">
    <property type="protein sequence ID" value="KAH7136337.1"/>
    <property type="molecule type" value="Genomic_DNA"/>
</dbReference>
<evidence type="ECO:0000313" key="3">
    <source>
        <dbReference type="Proteomes" id="UP000738349"/>
    </source>
</evidence>
<name>A0A9P9IWL1_9HYPO</name>
<accession>A0A9P9IWL1</accession>
<evidence type="ECO:0000313" key="2">
    <source>
        <dbReference type="EMBL" id="KAH7136337.1"/>
    </source>
</evidence>
<protein>
    <submittedName>
        <fullName evidence="2">Kinase-like domain-containing protein</fullName>
    </submittedName>
</protein>